<feature type="compositionally biased region" description="Pro residues" evidence="2">
    <location>
        <begin position="478"/>
        <end position="492"/>
    </location>
</feature>
<dbReference type="AlphaFoldDB" id="A0A9W8SCU7"/>
<reference evidence="4" key="1">
    <citation type="submission" date="2022-09" db="EMBL/GenBank/DDBJ databases">
        <title>Fusarium specimens isolated from Avocado Roots.</title>
        <authorList>
            <person name="Stajich J."/>
            <person name="Roper C."/>
            <person name="Heimlech-Rivalta G."/>
        </authorList>
    </citation>
    <scope>NUCLEOTIDE SEQUENCE</scope>
    <source>
        <strain evidence="4">CF00136</strain>
    </source>
</reference>
<dbReference type="InterPro" id="IPR023780">
    <property type="entry name" value="Chromo_domain"/>
</dbReference>
<keyword evidence="5" id="KW-1185">Reference proteome</keyword>
<sequence length="586" mass="65075">MESFQQPEPVSPKKRKRHEYGRSRIEVHLKSKPKDYVPGSGPSLQRISLLPPRDSTAYILERIILPSPGVAASGHALPRRMTYIVAWRDLPAAQMLVPAMEILEYVSPRELEDWEFANTEEQLEREKVEQQPKKAGEAPKAKKRGRPPKRSKIETAVVAVPEDDEPVVPKKGVMTINTPTKNRLKDFEGLSDEEETPARQLQWETTGESVETYTDQGFDQDGLASVEEPENARSEEQLDMLRDTELTPRAPKQSYAVGKQFESFPSTGTSSRQSTPKLTSAKSKSEGKKKIGRSVKKKPMLNGFLSGVSQVAESASDFTWTPQEESVVYSNSGVETPDPESDFATARLIEEALSVQKGESAGKSKPKSKTSTPKPPKSAPAKPSKLAPPQEEPVVEDTDPAVEDVEPPAEPAWEVKRVEGMEVYEVEGVGLVRYFKIRWEGDWPPEQNPSWEPENNLPPKLIKNYLKNSSRRRLGSKPPAPKKAPVNQPPVAPSYAPKKKAMKQTTLSWGLPAKQYKSVSEAFAGDEQDELGMPMEDVGPDNYENEGDDELFVVEEPPTKKSRAKTSWGGNATSASMDLGIMPDYM</sequence>
<proteinExistence type="predicted"/>
<feature type="region of interest" description="Disordered" evidence="2">
    <location>
        <begin position="553"/>
        <end position="586"/>
    </location>
</feature>
<feature type="region of interest" description="Disordered" evidence="2">
    <location>
        <begin position="352"/>
        <end position="413"/>
    </location>
</feature>
<evidence type="ECO:0000256" key="1">
    <source>
        <dbReference type="ARBA" id="ARBA00011353"/>
    </source>
</evidence>
<feature type="compositionally biased region" description="Polar residues" evidence="2">
    <location>
        <begin position="202"/>
        <end position="217"/>
    </location>
</feature>
<evidence type="ECO:0000259" key="3">
    <source>
        <dbReference type="Pfam" id="PF00385"/>
    </source>
</evidence>
<feature type="compositionally biased region" description="Basic residues" evidence="2">
    <location>
        <begin position="290"/>
        <end position="299"/>
    </location>
</feature>
<dbReference type="EMBL" id="JAOQAZ010000002">
    <property type="protein sequence ID" value="KAJ4269939.1"/>
    <property type="molecule type" value="Genomic_DNA"/>
</dbReference>
<feature type="compositionally biased region" description="Polar residues" evidence="2">
    <location>
        <begin position="263"/>
        <end position="282"/>
    </location>
</feature>
<feature type="region of interest" description="Disordered" evidence="2">
    <location>
        <begin position="1"/>
        <end position="24"/>
    </location>
</feature>
<evidence type="ECO:0000313" key="5">
    <source>
        <dbReference type="Proteomes" id="UP001152049"/>
    </source>
</evidence>
<feature type="region of interest" description="Disordered" evidence="2">
    <location>
        <begin position="527"/>
        <end position="546"/>
    </location>
</feature>
<dbReference type="CDD" id="cd00024">
    <property type="entry name" value="CD_CSD"/>
    <property type="match status" value="1"/>
</dbReference>
<evidence type="ECO:0000256" key="2">
    <source>
        <dbReference type="SAM" id="MobiDB-lite"/>
    </source>
</evidence>
<feature type="compositionally biased region" description="Low complexity" evidence="2">
    <location>
        <begin position="379"/>
        <end position="389"/>
    </location>
</feature>
<protein>
    <recommendedName>
        <fullName evidence="3">Chromo domain-containing protein</fullName>
    </recommendedName>
</protein>
<feature type="region of interest" description="Disordered" evidence="2">
    <location>
        <begin position="442"/>
        <end position="506"/>
    </location>
</feature>
<gene>
    <name evidence="4" type="ORF">NW762_001610</name>
</gene>
<dbReference type="OrthoDB" id="3543857at2759"/>
<dbReference type="Gene3D" id="2.40.50.40">
    <property type="match status" value="1"/>
</dbReference>
<name>A0A9W8SCU7_9HYPO</name>
<feature type="compositionally biased region" description="Acidic residues" evidence="2">
    <location>
        <begin position="393"/>
        <end position="407"/>
    </location>
</feature>
<evidence type="ECO:0000313" key="4">
    <source>
        <dbReference type="EMBL" id="KAJ4269939.1"/>
    </source>
</evidence>
<feature type="compositionally biased region" description="Basic and acidic residues" evidence="2">
    <location>
        <begin position="122"/>
        <end position="140"/>
    </location>
</feature>
<comment type="subunit">
    <text evidence="1">Component of the NuA4 histone acetyltransferase complex.</text>
</comment>
<accession>A0A9W8SCU7</accession>
<organism evidence="4 5">
    <name type="scientific">Fusarium torreyae</name>
    <dbReference type="NCBI Taxonomy" id="1237075"/>
    <lineage>
        <taxon>Eukaryota</taxon>
        <taxon>Fungi</taxon>
        <taxon>Dikarya</taxon>
        <taxon>Ascomycota</taxon>
        <taxon>Pezizomycotina</taxon>
        <taxon>Sordariomycetes</taxon>
        <taxon>Hypocreomycetidae</taxon>
        <taxon>Hypocreales</taxon>
        <taxon>Nectriaceae</taxon>
        <taxon>Fusarium</taxon>
    </lineage>
</organism>
<comment type="caution">
    <text evidence="4">The sequence shown here is derived from an EMBL/GenBank/DDBJ whole genome shotgun (WGS) entry which is preliminary data.</text>
</comment>
<feature type="region of interest" description="Disordered" evidence="2">
    <location>
        <begin position="122"/>
        <end position="153"/>
    </location>
</feature>
<dbReference type="Pfam" id="PF00385">
    <property type="entry name" value="Chromo"/>
    <property type="match status" value="1"/>
</dbReference>
<dbReference type="InterPro" id="IPR016197">
    <property type="entry name" value="Chromo-like_dom_sf"/>
</dbReference>
<dbReference type="SUPFAM" id="SSF54160">
    <property type="entry name" value="Chromo domain-like"/>
    <property type="match status" value="1"/>
</dbReference>
<feature type="compositionally biased region" description="Basic and acidic residues" evidence="2">
    <location>
        <begin position="230"/>
        <end position="246"/>
    </location>
</feature>
<feature type="compositionally biased region" description="Basic residues" evidence="2">
    <location>
        <begin position="141"/>
        <end position="150"/>
    </location>
</feature>
<feature type="domain" description="Chromo" evidence="3">
    <location>
        <begin position="413"/>
        <end position="467"/>
    </location>
</feature>
<dbReference type="Proteomes" id="UP001152049">
    <property type="component" value="Unassembled WGS sequence"/>
</dbReference>
<feature type="region of interest" description="Disordered" evidence="2">
    <location>
        <begin position="180"/>
        <end position="302"/>
    </location>
</feature>